<dbReference type="EMBL" id="FNFD01000001">
    <property type="protein sequence ID" value="SDJ45443.1"/>
    <property type="molecule type" value="Genomic_DNA"/>
</dbReference>
<organism evidence="1 2">
    <name type="scientific">Pseudomonas indica</name>
    <dbReference type="NCBI Taxonomy" id="137658"/>
    <lineage>
        <taxon>Bacteria</taxon>
        <taxon>Pseudomonadati</taxon>
        <taxon>Pseudomonadota</taxon>
        <taxon>Gammaproteobacteria</taxon>
        <taxon>Pseudomonadales</taxon>
        <taxon>Pseudomonadaceae</taxon>
        <taxon>Pseudomonas</taxon>
    </lineage>
</organism>
<gene>
    <name evidence="1" type="ORF">SAMN05216186_101484</name>
</gene>
<keyword evidence="2" id="KW-1185">Reference proteome</keyword>
<dbReference type="Gene3D" id="2.30.140.50">
    <property type="entry name" value="Protein of unknown function DUF2790"/>
    <property type="match status" value="1"/>
</dbReference>
<evidence type="ECO:0000313" key="1">
    <source>
        <dbReference type="EMBL" id="SDJ45443.1"/>
    </source>
</evidence>
<proteinExistence type="predicted"/>
<dbReference type="STRING" id="137658.SAMN05216186_101484"/>
<protein>
    <recommendedName>
        <fullName evidence="3">DUF2790 domain-containing protein</fullName>
    </recommendedName>
</protein>
<dbReference type="AlphaFoldDB" id="A0A1G8TVC7"/>
<dbReference type="Proteomes" id="UP000198706">
    <property type="component" value="Unassembled WGS sequence"/>
</dbReference>
<evidence type="ECO:0008006" key="3">
    <source>
        <dbReference type="Google" id="ProtNLM"/>
    </source>
</evidence>
<reference evidence="1 2" key="1">
    <citation type="submission" date="2016-10" db="EMBL/GenBank/DDBJ databases">
        <authorList>
            <person name="de Groot N.N."/>
        </authorList>
    </citation>
    <scope>NUCLEOTIDE SEQUENCE [LARGE SCALE GENOMIC DNA]</scope>
    <source>
        <strain evidence="1 2">JCM 21544</strain>
    </source>
</reference>
<dbReference type="InterPro" id="IPR021245">
    <property type="entry name" value="DUF2790"/>
</dbReference>
<name>A0A1G8TVC7_9PSED</name>
<dbReference type="Pfam" id="PF10976">
    <property type="entry name" value="DUF2790"/>
    <property type="match status" value="1"/>
</dbReference>
<sequence length="71" mass="7663">MAQYAETQGKAVPDVKHYKYGMNLDIAKVVSVTPSSSACGVVPARMTYEDSQGELHTIEYRVQGFGCPHGG</sequence>
<accession>A0A1G8TVC7</accession>
<evidence type="ECO:0000313" key="2">
    <source>
        <dbReference type="Proteomes" id="UP000198706"/>
    </source>
</evidence>